<reference evidence="1" key="1">
    <citation type="journal article" date="2018" name="Nat. Genet.">
        <title>Extensive intraspecific gene order and gene structural variations between Mo17 and other maize genomes.</title>
        <authorList>
            <person name="Sun S."/>
            <person name="Zhou Y."/>
            <person name="Chen J."/>
            <person name="Shi J."/>
            <person name="Zhao H."/>
            <person name="Zhao H."/>
            <person name="Song W."/>
            <person name="Zhang M."/>
            <person name="Cui Y."/>
            <person name="Dong X."/>
            <person name="Liu H."/>
            <person name="Ma X."/>
            <person name="Jiao Y."/>
            <person name="Wang B."/>
            <person name="Wei X."/>
            <person name="Stein J.C."/>
            <person name="Glaubitz J.C."/>
            <person name="Lu F."/>
            <person name="Yu G."/>
            <person name="Liang C."/>
            <person name="Fengler K."/>
            <person name="Li B."/>
            <person name="Rafalski A."/>
            <person name="Schnable P.S."/>
            <person name="Ware D.H."/>
            <person name="Buckler E.S."/>
            <person name="Lai J."/>
        </authorList>
    </citation>
    <scope>NUCLEOTIDE SEQUENCE [LARGE SCALE GENOMIC DNA]</scope>
    <source>
        <tissue evidence="1">Seedling</tissue>
    </source>
</reference>
<dbReference type="AlphaFoldDB" id="A0A3L6FQ55"/>
<accession>A0A3L6FQ55</accession>
<organism evidence="1">
    <name type="scientific">Zea mays</name>
    <name type="common">Maize</name>
    <dbReference type="NCBI Taxonomy" id="4577"/>
    <lineage>
        <taxon>Eukaryota</taxon>
        <taxon>Viridiplantae</taxon>
        <taxon>Streptophyta</taxon>
        <taxon>Embryophyta</taxon>
        <taxon>Tracheophyta</taxon>
        <taxon>Spermatophyta</taxon>
        <taxon>Magnoliopsida</taxon>
        <taxon>Liliopsida</taxon>
        <taxon>Poales</taxon>
        <taxon>Poaceae</taxon>
        <taxon>PACMAD clade</taxon>
        <taxon>Panicoideae</taxon>
        <taxon>Andropogonodae</taxon>
        <taxon>Andropogoneae</taxon>
        <taxon>Tripsacinae</taxon>
        <taxon>Zea</taxon>
    </lineage>
</organism>
<evidence type="ECO:0000313" key="1">
    <source>
        <dbReference type="EMBL" id="PWZ33817.1"/>
    </source>
</evidence>
<sequence>MHFSQHNRHFKNYPHSKPHIKYILTKTKKHPSPLSTRFLSPQTSIHTNTIFKHAPHRPIYTNHQPPISNSKS</sequence>
<dbReference type="EMBL" id="NCVQ01000004">
    <property type="protein sequence ID" value="PWZ33817.1"/>
    <property type="molecule type" value="Genomic_DNA"/>
</dbReference>
<comment type="caution">
    <text evidence="1">The sequence shown here is derived from an EMBL/GenBank/DDBJ whole genome shotgun (WGS) entry which is preliminary data.</text>
</comment>
<gene>
    <name evidence="1" type="ORF">Zm00014a_005786</name>
</gene>
<proteinExistence type="predicted"/>
<protein>
    <submittedName>
        <fullName evidence="1">Uncharacterized protein</fullName>
    </submittedName>
</protein>
<name>A0A3L6FQ55_MAIZE</name>
<dbReference type="Proteomes" id="UP000251960">
    <property type="component" value="Chromosome 3"/>
</dbReference>